<evidence type="ECO:0000313" key="3">
    <source>
        <dbReference type="Proteomes" id="UP000298213"/>
    </source>
</evidence>
<comment type="caution">
    <text evidence="2">The sequence shown here is derived from an EMBL/GenBank/DDBJ whole genome shotgun (WGS) entry which is preliminary data.</text>
</comment>
<feature type="transmembrane region" description="Helical" evidence="1">
    <location>
        <begin position="95"/>
        <end position="117"/>
    </location>
</feature>
<gene>
    <name evidence="2" type="ORF">E2493_14170</name>
</gene>
<evidence type="ECO:0000313" key="2">
    <source>
        <dbReference type="EMBL" id="TFI57664.1"/>
    </source>
</evidence>
<name>A0A4Y8ZNX5_9SPHN</name>
<keyword evidence="3" id="KW-1185">Reference proteome</keyword>
<dbReference type="Proteomes" id="UP000298213">
    <property type="component" value="Unassembled WGS sequence"/>
</dbReference>
<dbReference type="AlphaFoldDB" id="A0A4Y8ZNX5"/>
<dbReference type="EMBL" id="SPDV01000028">
    <property type="protein sequence ID" value="TFI57664.1"/>
    <property type="molecule type" value="Genomic_DNA"/>
</dbReference>
<feature type="transmembrane region" description="Helical" evidence="1">
    <location>
        <begin position="63"/>
        <end position="83"/>
    </location>
</feature>
<organism evidence="2 3">
    <name type="scientific">Sphingomonas parva</name>
    <dbReference type="NCBI Taxonomy" id="2555898"/>
    <lineage>
        <taxon>Bacteria</taxon>
        <taxon>Pseudomonadati</taxon>
        <taxon>Pseudomonadota</taxon>
        <taxon>Alphaproteobacteria</taxon>
        <taxon>Sphingomonadales</taxon>
        <taxon>Sphingomonadaceae</taxon>
        <taxon>Sphingomonas</taxon>
    </lineage>
</organism>
<keyword evidence="1" id="KW-1133">Transmembrane helix</keyword>
<evidence type="ECO:0008006" key="4">
    <source>
        <dbReference type="Google" id="ProtNLM"/>
    </source>
</evidence>
<sequence length="121" mass="12795">MIRGNLQRLLVVAFWTALLFALVMALLPKPPRVPGDPGDKVQHVIAFATLAALASAAYPRTRLAVIVLGLAAFGALIEFAQAIPALHRDSSVLDWVADCAAVAAVLIVRIAAARLVATFSR</sequence>
<reference evidence="2 3" key="1">
    <citation type="submission" date="2019-03" db="EMBL/GenBank/DDBJ databases">
        <title>Genome sequence of Sphingomonas sp. 17J27-24.</title>
        <authorList>
            <person name="Kim M."/>
            <person name="Maeng S."/>
            <person name="Sathiyaraj S."/>
        </authorList>
    </citation>
    <scope>NUCLEOTIDE SEQUENCE [LARGE SCALE GENOMIC DNA]</scope>
    <source>
        <strain evidence="2 3">17J27-24</strain>
    </source>
</reference>
<keyword evidence="1" id="KW-0472">Membrane</keyword>
<dbReference type="RefSeq" id="WP_135087903.1">
    <property type="nucleotide sequence ID" value="NZ_SPDV01000028.1"/>
</dbReference>
<proteinExistence type="predicted"/>
<evidence type="ECO:0000256" key="1">
    <source>
        <dbReference type="SAM" id="Phobius"/>
    </source>
</evidence>
<dbReference type="OrthoDB" id="7429094at2"/>
<protein>
    <recommendedName>
        <fullName evidence="4">VanZ family protein</fullName>
    </recommendedName>
</protein>
<feature type="transmembrane region" description="Helical" evidence="1">
    <location>
        <begin position="41"/>
        <end position="58"/>
    </location>
</feature>
<keyword evidence="1" id="KW-0812">Transmembrane</keyword>
<accession>A0A4Y8ZNX5</accession>